<dbReference type="EMBL" id="BOSM01000002">
    <property type="protein sequence ID" value="GIP58163.1"/>
    <property type="molecule type" value="Genomic_DNA"/>
</dbReference>
<keyword evidence="1" id="KW-0812">Transmembrane</keyword>
<protein>
    <submittedName>
        <fullName evidence="2">Uncharacterized protein</fullName>
    </submittedName>
</protein>
<keyword evidence="3" id="KW-1185">Reference proteome</keyword>
<feature type="transmembrane region" description="Helical" evidence="1">
    <location>
        <begin position="56"/>
        <end position="77"/>
    </location>
</feature>
<proteinExistence type="predicted"/>
<accession>A0ABQ4MQF1</accession>
<organism evidence="2 3">
    <name type="scientific">Paenibacillus woosongensis</name>
    <dbReference type="NCBI Taxonomy" id="307580"/>
    <lineage>
        <taxon>Bacteria</taxon>
        <taxon>Bacillati</taxon>
        <taxon>Bacillota</taxon>
        <taxon>Bacilli</taxon>
        <taxon>Bacillales</taxon>
        <taxon>Paenibacillaceae</taxon>
        <taxon>Paenibacillus</taxon>
    </lineage>
</organism>
<evidence type="ECO:0000313" key="2">
    <source>
        <dbReference type="EMBL" id="GIP58163.1"/>
    </source>
</evidence>
<name>A0ABQ4MQF1_9BACL</name>
<gene>
    <name evidence="2" type="ORF">J15TS10_19770</name>
</gene>
<comment type="caution">
    <text evidence="2">The sequence shown here is derived from an EMBL/GenBank/DDBJ whole genome shotgun (WGS) entry which is preliminary data.</text>
</comment>
<keyword evidence="1" id="KW-0472">Membrane</keyword>
<evidence type="ECO:0000256" key="1">
    <source>
        <dbReference type="SAM" id="Phobius"/>
    </source>
</evidence>
<dbReference type="Proteomes" id="UP000681290">
    <property type="component" value="Unassembled WGS sequence"/>
</dbReference>
<evidence type="ECO:0000313" key="3">
    <source>
        <dbReference type="Proteomes" id="UP000681290"/>
    </source>
</evidence>
<sequence>MQGSDPVEAARIAHGSYIVDPVSRQDAAGAHLDISARELPSRREVYPSQRVKLTRYFFNTLLFIFITVMVSLFWWGISESPWGQNNGM</sequence>
<reference evidence="2 3" key="1">
    <citation type="submission" date="2021-03" db="EMBL/GenBank/DDBJ databases">
        <title>Antimicrobial resistance genes in bacteria isolated from Japanese honey, and their potential for conferring macrolide and lincosamide resistance in the American foulbrood pathogen Paenibacillus larvae.</title>
        <authorList>
            <person name="Okamoto M."/>
            <person name="Kumagai M."/>
            <person name="Kanamori H."/>
            <person name="Takamatsu D."/>
        </authorList>
    </citation>
    <scope>NUCLEOTIDE SEQUENCE [LARGE SCALE GENOMIC DNA]</scope>
    <source>
        <strain evidence="2 3">J15TS10</strain>
    </source>
</reference>
<keyword evidence="1" id="KW-1133">Transmembrane helix</keyword>